<dbReference type="PROSITE" id="PS51352">
    <property type="entry name" value="THIOREDOXIN_2"/>
    <property type="match status" value="1"/>
</dbReference>
<dbReference type="InterPro" id="IPR036249">
    <property type="entry name" value="Thioredoxin-like_sf"/>
</dbReference>
<sequence length="165" mass="19240">MKYKRIFNTIFFAVAAYAIYLRLPVILSHFEFQDKVIPNFKMRTLDGGEFELYQQKKVALVFWATWCGPCEVELKRINKMIVTKKIRPENVLAVAGLEDQKLIEETMKKNGYQFPVGLDFDENASKIFKVQATPTIVFIDEKHTVEWMTSGLSPTLEYRLSSFLR</sequence>
<dbReference type="Proteomes" id="UP000235584">
    <property type="component" value="Chromosome"/>
</dbReference>
<dbReference type="PANTHER" id="PTHR42852">
    <property type="entry name" value="THIOL:DISULFIDE INTERCHANGE PROTEIN DSBE"/>
    <property type="match status" value="1"/>
</dbReference>
<dbReference type="InterPro" id="IPR013766">
    <property type="entry name" value="Thioredoxin_domain"/>
</dbReference>
<accession>A0A2K9NPP4</accession>
<dbReference type="AlphaFoldDB" id="A0A2K9NPP4"/>
<protein>
    <submittedName>
        <fullName evidence="1">Uncharacterized protein</fullName>
    </submittedName>
</protein>
<dbReference type="KEGG" id="bsto:C0V70_05010"/>
<dbReference type="SUPFAM" id="SSF52833">
    <property type="entry name" value="Thioredoxin-like"/>
    <property type="match status" value="1"/>
</dbReference>
<keyword evidence="2" id="KW-1185">Reference proteome</keyword>
<proteinExistence type="predicted"/>
<dbReference type="RefSeq" id="WP_102242774.1">
    <property type="nucleotide sequence ID" value="NZ_CP025704.1"/>
</dbReference>
<dbReference type="CDD" id="cd02966">
    <property type="entry name" value="TlpA_like_family"/>
    <property type="match status" value="1"/>
</dbReference>
<organism evidence="1 2">
    <name type="scientific">Bacteriovorax stolpii</name>
    <name type="common">Bdellovibrio stolpii</name>
    <dbReference type="NCBI Taxonomy" id="960"/>
    <lineage>
        <taxon>Bacteria</taxon>
        <taxon>Pseudomonadati</taxon>
        <taxon>Bdellovibrionota</taxon>
        <taxon>Bacteriovoracia</taxon>
        <taxon>Bacteriovoracales</taxon>
        <taxon>Bacteriovoracaceae</taxon>
        <taxon>Bacteriovorax</taxon>
    </lineage>
</organism>
<dbReference type="GO" id="GO:0016491">
    <property type="term" value="F:oxidoreductase activity"/>
    <property type="evidence" value="ECO:0007669"/>
    <property type="project" value="InterPro"/>
</dbReference>
<reference evidence="1 2" key="1">
    <citation type="submission" date="2018-01" db="EMBL/GenBank/DDBJ databases">
        <title>Complete genome sequence of Bacteriovorax stolpii DSM12778.</title>
        <authorList>
            <person name="Tang B."/>
            <person name="Chang J."/>
        </authorList>
    </citation>
    <scope>NUCLEOTIDE SEQUENCE [LARGE SCALE GENOMIC DNA]</scope>
    <source>
        <strain evidence="1 2">DSM 12778</strain>
    </source>
</reference>
<evidence type="ECO:0000313" key="1">
    <source>
        <dbReference type="EMBL" id="AUN97479.1"/>
    </source>
</evidence>
<dbReference type="Pfam" id="PF00578">
    <property type="entry name" value="AhpC-TSA"/>
    <property type="match status" value="1"/>
</dbReference>
<dbReference type="InterPro" id="IPR000866">
    <property type="entry name" value="AhpC/TSA"/>
</dbReference>
<gene>
    <name evidence="1" type="ORF">C0V70_05010</name>
</gene>
<dbReference type="OrthoDB" id="9811352at2"/>
<dbReference type="PANTHER" id="PTHR42852:SF17">
    <property type="entry name" value="THIOREDOXIN-LIKE PROTEIN HI_1115"/>
    <property type="match status" value="1"/>
</dbReference>
<evidence type="ECO:0000313" key="2">
    <source>
        <dbReference type="Proteomes" id="UP000235584"/>
    </source>
</evidence>
<dbReference type="Gene3D" id="3.40.30.10">
    <property type="entry name" value="Glutaredoxin"/>
    <property type="match status" value="1"/>
</dbReference>
<name>A0A2K9NPP4_BACTC</name>
<dbReference type="GO" id="GO:0016209">
    <property type="term" value="F:antioxidant activity"/>
    <property type="evidence" value="ECO:0007669"/>
    <property type="project" value="InterPro"/>
</dbReference>
<dbReference type="InterPro" id="IPR050553">
    <property type="entry name" value="Thioredoxin_ResA/DsbE_sf"/>
</dbReference>
<dbReference type="EMBL" id="CP025704">
    <property type="protein sequence ID" value="AUN97479.1"/>
    <property type="molecule type" value="Genomic_DNA"/>
</dbReference>